<evidence type="ECO:0000256" key="2">
    <source>
        <dbReference type="RuleBase" id="RU000363"/>
    </source>
</evidence>
<dbReference type="RefSeq" id="WP_315607379.1">
    <property type="nucleotide sequence ID" value="NZ_CP130318.1"/>
</dbReference>
<dbReference type="InterPro" id="IPR020904">
    <property type="entry name" value="Sc_DH/Rdtase_CS"/>
</dbReference>
<protein>
    <submittedName>
        <fullName evidence="3">SDR family oxidoreductase</fullName>
    </submittedName>
</protein>
<dbReference type="CDD" id="cd05325">
    <property type="entry name" value="carb_red_sniffer_like_SDR_c"/>
    <property type="match status" value="1"/>
</dbReference>
<accession>A0AA96LGT8</accession>
<dbReference type="PRINTS" id="PR00081">
    <property type="entry name" value="GDHRDH"/>
</dbReference>
<dbReference type="InterPro" id="IPR002347">
    <property type="entry name" value="SDR_fam"/>
</dbReference>
<evidence type="ECO:0000256" key="1">
    <source>
        <dbReference type="ARBA" id="ARBA00006484"/>
    </source>
</evidence>
<evidence type="ECO:0000313" key="3">
    <source>
        <dbReference type="EMBL" id="WNQ13596.1"/>
    </source>
</evidence>
<dbReference type="GO" id="GO:0016616">
    <property type="term" value="F:oxidoreductase activity, acting on the CH-OH group of donors, NAD or NADP as acceptor"/>
    <property type="evidence" value="ECO:0007669"/>
    <property type="project" value="TreeGrafter"/>
</dbReference>
<evidence type="ECO:0000313" key="4">
    <source>
        <dbReference type="Proteomes" id="UP001305702"/>
    </source>
</evidence>
<dbReference type="PANTHER" id="PTHR45458:SF1">
    <property type="entry name" value="SHORT CHAIN DEHYDROGENASE"/>
    <property type="match status" value="1"/>
</dbReference>
<sequence>MNIVITGANRGLGLALVKEAAKRGHRLWAGLRDGSDYAALRNVAEEHPGTIELVSLEVTDEAGVARLAERLKQEGQPVHSIINNAAVVQARGSKLEDLDLSEVQRTMDVNVYGPIRMVKHLLPLLPREGGTIVNISSASGSFEKAYGGDYPYAISKAALNLFSQQLHRLLSPKGVRVYAVHPGWLRTDMGGSQAPNEPDVPAPGILDLAEGRKPCEGPYVFVDHNGQALPI</sequence>
<dbReference type="InterPro" id="IPR036291">
    <property type="entry name" value="NAD(P)-bd_dom_sf"/>
</dbReference>
<dbReference type="InterPro" id="IPR052184">
    <property type="entry name" value="SDR_enzymes"/>
</dbReference>
<name>A0AA96LGT8_9BACL</name>
<dbReference type="Proteomes" id="UP001305702">
    <property type="component" value="Chromosome"/>
</dbReference>
<keyword evidence="4" id="KW-1185">Reference proteome</keyword>
<dbReference type="Gene3D" id="3.40.50.720">
    <property type="entry name" value="NAD(P)-binding Rossmann-like Domain"/>
    <property type="match status" value="1"/>
</dbReference>
<dbReference type="Pfam" id="PF00106">
    <property type="entry name" value="adh_short"/>
    <property type="match status" value="1"/>
</dbReference>
<dbReference type="KEGG" id="paun:MJA45_11445"/>
<dbReference type="SUPFAM" id="SSF51735">
    <property type="entry name" value="NAD(P)-binding Rossmann-fold domains"/>
    <property type="match status" value="1"/>
</dbReference>
<dbReference type="AlphaFoldDB" id="A0AA96LGT8"/>
<dbReference type="PROSITE" id="PS00061">
    <property type="entry name" value="ADH_SHORT"/>
    <property type="match status" value="1"/>
</dbReference>
<dbReference type="EMBL" id="CP130318">
    <property type="protein sequence ID" value="WNQ13596.1"/>
    <property type="molecule type" value="Genomic_DNA"/>
</dbReference>
<dbReference type="PANTHER" id="PTHR45458">
    <property type="entry name" value="SHORT-CHAIN DEHYDROGENASE/REDUCTASE SDR"/>
    <property type="match status" value="1"/>
</dbReference>
<organism evidence="3 4">
    <name type="scientific">Paenibacillus aurantius</name>
    <dbReference type="NCBI Taxonomy" id="2918900"/>
    <lineage>
        <taxon>Bacteria</taxon>
        <taxon>Bacillati</taxon>
        <taxon>Bacillota</taxon>
        <taxon>Bacilli</taxon>
        <taxon>Bacillales</taxon>
        <taxon>Paenibacillaceae</taxon>
        <taxon>Paenibacillus</taxon>
    </lineage>
</organism>
<comment type="similarity">
    <text evidence="1 2">Belongs to the short-chain dehydrogenases/reductases (SDR) family.</text>
</comment>
<reference evidence="3 4" key="1">
    <citation type="submission" date="2022-02" db="EMBL/GenBank/DDBJ databases">
        <title>Paenibacillus sp. MBLB1776 Whole Genome Shotgun Sequencing.</title>
        <authorList>
            <person name="Hwang C.Y."/>
            <person name="Cho E.-S."/>
            <person name="Seo M.-J."/>
        </authorList>
    </citation>
    <scope>NUCLEOTIDE SEQUENCE [LARGE SCALE GENOMIC DNA]</scope>
    <source>
        <strain evidence="3 4">MBLB1776</strain>
    </source>
</reference>
<dbReference type="PRINTS" id="PR00080">
    <property type="entry name" value="SDRFAMILY"/>
</dbReference>
<gene>
    <name evidence="3" type="ORF">MJA45_11445</name>
</gene>
<proteinExistence type="inferred from homology"/>